<dbReference type="OrthoDB" id="6365676at2759"/>
<dbReference type="Bgee" id="ENSXETG00000012660">
    <property type="expression patterns" value="Expressed in 4-cell stage embryo and 13 other cell types or tissues"/>
</dbReference>
<accession>F6VY28</accession>
<evidence type="ECO:0000313" key="15">
    <source>
        <dbReference type="Ensembl" id="ENSXETP00000027712"/>
    </source>
</evidence>
<reference evidence="15" key="2">
    <citation type="submission" date="2011-06" db="UniProtKB">
        <authorList>
            <consortium name="Ensembl"/>
        </authorList>
    </citation>
    <scope>IDENTIFICATION</scope>
</reference>
<evidence type="ECO:0000256" key="1">
    <source>
        <dbReference type="ARBA" id="ARBA00004123"/>
    </source>
</evidence>
<dbReference type="CDD" id="cd22539">
    <property type="entry name" value="SP1_N"/>
    <property type="match status" value="1"/>
</dbReference>
<feature type="region of interest" description="Disordered" evidence="13">
    <location>
        <begin position="545"/>
        <end position="574"/>
    </location>
</feature>
<dbReference type="SMART" id="SM00355">
    <property type="entry name" value="ZnF_C2H2"/>
    <property type="match status" value="3"/>
</dbReference>
<keyword evidence="10" id="KW-0539">Nucleus</keyword>
<dbReference type="GO" id="GO:0005634">
    <property type="term" value="C:nucleus"/>
    <property type="evidence" value="ECO:0007669"/>
    <property type="project" value="UniProtKB-SubCell"/>
</dbReference>
<gene>
    <name evidence="15 17 18" type="primary">sp1</name>
</gene>
<dbReference type="PROSITE" id="PS51257">
    <property type="entry name" value="PROKAR_LIPOPROTEIN"/>
    <property type="match status" value="1"/>
</dbReference>
<evidence type="ECO:0000256" key="6">
    <source>
        <dbReference type="ARBA" id="ARBA00023015"/>
    </source>
</evidence>
<evidence type="ECO:0000313" key="16">
    <source>
        <dbReference type="Proteomes" id="UP000008143"/>
    </source>
</evidence>
<evidence type="ECO:0000256" key="13">
    <source>
        <dbReference type="SAM" id="MobiDB-lite"/>
    </source>
</evidence>
<dbReference type="eggNOG" id="KOG1721">
    <property type="taxonomic scope" value="Eukaryota"/>
</dbReference>
<dbReference type="Reactome" id="R-XTR-9018519">
    <property type="pathway name" value="Estrogen-dependent gene expression"/>
</dbReference>
<dbReference type="InterPro" id="IPR036236">
    <property type="entry name" value="Znf_C2H2_sf"/>
</dbReference>
<reference evidence="17" key="3">
    <citation type="submission" date="2025-04" db="UniProtKB">
        <authorList>
            <consortium name="RefSeq"/>
        </authorList>
    </citation>
    <scope>IDENTIFICATION</scope>
    <source>
        <strain evidence="17">Nigerian</strain>
        <tissue evidence="17">Liver and blood</tissue>
    </source>
</reference>
<dbReference type="GO" id="GO:0000981">
    <property type="term" value="F:DNA-binding transcription factor activity, RNA polymerase II-specific"/>
    <property type="evidence" value="ECO:0000318"/>
    <property type="project" value="GO_Central"/>
</dbReference>
<evidence type="ECO:0000259" key="14">
    <source>
        <dbReference type="PROSITE" id="PS50157"/>
    </source>
</evidence>
<organism evidence="15">
    <name type="scientific">Xenopus tropicalis</name>
    <name type="common">Western clawed frog</name>
    <name type="synonym">Silurana tropicalis</name>
    <dbReference type="NCBI Taxonomy" id="8364"/>
    <lineage>
        <taxon>Eukaryota</taxon>
        <taxon>Metazoa</taxon>
        <taxon>Chordata</taxon>
        <taxon>Craniata</taxon>
        <taxon>Vertebrata</taxon>
        <taxon>Euteleostomi</taxon>
        <taxon>Amphibia</taxon>
        <taxon>Batrachia</taxon>
        <taxon>Anura</taxon>
        <taxon>Pipoidea</taxon>
        <taxon>Pipidae</taxon>
        <taxon>Xenopodinae</taxon>
        <taxon>Xenopus</taxon>
        <taxon>Silurana</taxon>
    </lineage>
</organism>
<dbReference type="PROSITE" id="PS00028">
    <property type="entry name" value="ZINC_FINGER_C2H2_1"/>
    <property type="match status" value="3"/>
</dbReference>
<dbReference type="CTD" id="6667"/>
<dbReference type="PANTHER" id="PTHR23235">
    <property type="entry name" value="KRUEPPEL-LIKE TRANSCRIPTION FACTOR"/>
    <property type="match status" value="1"/>
</dbReference>
<keyword evidence="4 12" id="KW-0863">Zinc-finger</keyword>
<evidence type="ECO:0000256" key="5">
    <source>
        <dbReference type="ARBA" id="ARBA00022833"/>
    </source>
</evidence>
<keyword evidence="7" id="KW-0238">DNA-binding</keyword>
<dbReference type="PROSITE" id="PS50157">
    <property type="entry name" value="ZINC_FINGER_C2H2_2"/>
    <property type="match status" value="3"/>
</dbReference>
<dbReference type="GeneID" id="394744"/>
<sequence>MDGRDLHPVDPFINLLNGAAGSCSLPLELPLLAADQEHTSDDMPTIKSENRTGGGYIQKGQDSQPSPLALLAATCSRIEPPENGNGNSQQQGATELDLSTAQLAQTANGWQIISTAGSASKDQAGGDASSKNRPIAPGQFVVSTPSVQNQQVLASLQGVMPNIQYQVIPQFQTVDGQQLQFTTAPAQVSVQQDASGQFQIIPATNQQIITTNRTGTGNILAMPNLLQQAVPIQGMGLTNNVLSGQTQYLTNVPVALNGNITLLPVNAASLTPTSQSVTLSGTQENNSQPVTSGVAISSSQLASQANSGAYFTNANSFSTTTTPSNVSLMNCSSAGSTPGSNVQVQTSQRSTGQLSLLTDSVQQGNGNMQKDGDQNQQQQILIQPQIVQSGQTIQALQAAQLSGQAFSTQAISQDALQNLQIQTVPNTGPIIIRTPAVGPNGQVTWQTIQLQNLQVQNPQAQTITLAPMQGVSLGQSGSTNTLTSMPAGTVTVNAAQLSSMPGLQTINLGALGASGIQVHQLQGVPLTITNATGDASGHLSIHATGADGLHDENSAMEEGETSPDPQPQPGRRMRREACTCPYCKEGEGRGSGDPGKKKQHICHIPGCGKVYGKTSHLRAHLRWHTGERPFVCTWVFCGKRFTRSDELQRHKRTHTGEKKFICPECPKRFMRSDHLSKHIKTHQNKKGQGGPVAMTTVNLDTGAGSDGSAASTPTPQTLITTNMVAMEAISPEGIARLASSGINVMQVADLQSINISGNGF</sequence>
<dbReference type="OMA" id="IMNFAPS"/>
<dbReference type="FunFam" id="3.30.160.60:FF:000061">
    <property type="entry name" value="Transcription factor Sp3"/>
    <property type="match status" value="1"/>
</dbReference>
<feature type="region of interest" description="Disordered" evidence="13">
    <location>
        <begin position="36"/>
        <end position="63"/>
    </location>
</feature>
<keyword evidence="3" id="KW-0677">Repeat</keyword>
<keyword evidence="9" id="KW-0804">Transcription</keyword>
<reference evidence="15" key="1">
    <citation type="journal article" date="2010" name="Science">
        <title>The genome of the Western clawed frog Xenopus tropicalis.</title>
        <authorList>
            <person name="Hellsten U."/>
            <person name="Harland R.M."/>
            <person name="Gilchrist M.J."/>
            <person name="Hendrix D."/>
            <person name="Jurka J."/>
            <person name="Kapitonov V."/>
            <person name="Ovcharenko I."/>
            <person name="Putnam N.H."/>
            <person name="Shu S."/>
            <person name="Taher L."/>
            <person name="Blitz I.L."/>
            <person name="Blumberg B."/>
            <person name="Dichmann D.S."/>
            <person name="Dubchak I."/>
            <person name="Amaya E."/>
            <person name="Detter J.C."/>
            <person name="Fletcher R."/>
            <person name="Gerhard D.S."/>
            <person name="Goodstein D."/>
            <person name="Graves T."/>
            <person name="Grigoriev I.V."/>
            <person name="Grimwood J."/>
            <person name="Kawashima T."/>
            <person name="Lindquist E."/>
            <person name="Lucas S.M."/>
            <person name="Mead P.E."/>
            <person name="Mitros T."/>
            <person name="Ogino H."/>
            <person name="Ohta Y."/>
            <person name="Poliakov A.V."/>
            <person name="Pollet N."/>
            <person name="Robert J."/>
            <person name="Salamov A."/>
            <person name="Sater A.K."/>
            <person name="Schmutz J."/>
            <person name="Terry A."/>
            <person name="Vize P.D."/>
            <person name="Warren W.C."/>
            <person name="Wells D."/>
            <person name="Wills A."/>
            <person name="Wilson R.K."/>
            <person name="Zimmerman L.B."/>
            <person name="Zorn A.M."/>
            <person name="Grainger R."/>
            <person name="Grammer T."/>
            <person name="Khokha M.K."/>
            <person name="Richardson P.M."/>
            <person name="Rokhsar D.S."/>
        </authorList>
    </citation>
    <scope>NUCLEOTIDE SEQUENCE [LARGE SCALE GENOMIC DNA]</scope>
    <source>
        <strain evidence="15">Nigerian</strain>
    </source>
</reference>
<feature type="domain" description="C2H2-type" evidence="14">
    <location>
        <begin position="630"/>
        <end position="659"/>
    </location>
</feature>
<feature type="domain" description="C2H2-type" evidence="14">
    <location>
        <begin position="660"/>
        <end position="687"/>
    </location>
</feature>
<protein>
    <submittedName>
        <fullName evidence="15">Sp1 transcription factor</fullName>
    </submittedName>
    <submittedName>
        <fullName evidence="17">Transcription factor Sp1 isoform X1</fullName>
    </submittedName>
</protein>
<dbReference type="Reactome" id="R-XTR-6807505">
    <property type="pathway name" value="RNA polymerase II transcribes snRNA genes"/>
</dbReference>
<dbReference type="GO" id="GO:0006357">
    <property type="term" value="P:regulation of transcription by RNA polymerase II"/>
    <property type="evidence" value="ECO:0000318"/>
    <property type="project" value="GO_Central"/>
</dbReference>
<evidence type="ECO:0000256" key="12">
    <source>
        <dbReference type="PROSITE-ProRule" id="PRU00042"/>
    </source>
</evidence>
<evidence type="ECO:0000313" key="18">
    <source>
        <dbReference type="Xenbase" id="XB-GENE-853336"/>
    </source>
</evidence>
<proteinExistence type="inferred from homology"/>
<evidence type="ECO:0000256" key="3">
    <source>
        <dbReference type="ARBA" id="ARBA00022737"/>
    </source>
</evidence>
<keyword evidence="6" id="KW-0805">Transcription regulation</keyword>
<feature type="domain" description="C2H2-type" evidence="14">
    <location>
        <begin position="600"/>
        <end position="629"/>
    </location>
</feature>
<dbReference type="FunFam" id="3.30.160.60:FF:000026">
    <property type="entry name" value="Transcription factor Sp3"/>
    <property type="match status" value="1"/>
</dbReference>
<dbReference type="Xenbase" id="XB-GENE-853336">
    <property type="gene designation" value="sp1"/>
</dbReference>
<evidence type="ECO:0000256" key="10">
    <source>
        <dbReference type="ARBA" id="ARBA00023242"/>
    </source>
</evidence>
<dbReference type="GeneTree" id="ENSGT00940000157804"/>
<dbReference type="AGR" id="Xenbase:XB-GENE-853336"/>
<dbReference type="Gene3D" id="3.30.160.60">
    <property type="entry name" value="Classic Zinc Finger"/>
    <property type="match status" value="3"/>
</dbReference>
<evidence type="ECO:0000256" key="4">
    <source>
        <dbReference type="ARBA" id="ARBA00022771"/>
    </source>
</evidence>
<dbReference type="AlphaFoldDB" id="F6VY28"/>
<dbReference type="PANTHER" id="PTHR23235:SF16">
    <property type="entry name" value="TRANSCRIPTION FACTOR SP1"/>
    <property type="match status" value="1"/>
</dbReference>
<dbReference type="GO" id="GO:0000978">
    <property type="term" value="F:RNA polymerase II cis-regulatory region sequence-specific DNA binding"/>
    <property type="evidence" value="ECO:0000318"/>
    <property type="project" value="GO_Central"/>
</dbReference>
<comment type="similarity">
    <text evidence="11">Belongs to the Sp1 C2H2-type zinc-finger protein family.</text>
</comment>
<comment type="subcellular location">
    <subcellularLocation>
        <location evidence="1">Nucleus</location>
    </subcellularLocation>
</comment>
<evidence type="ECO:0000256" key="2">
    <source>
        <dbReference type="ARBA" id="ARBA00022723"/>
    </source>
</evidence>
<evidence type="ECO:0000256" key="7">
    <source>
        <dbReference type="ARBA" id="ARBA00023125"/>
    </source>
</evidence>
<keyword evidence="8" id="KW-0010">Activator</keyword>
<dbReference type="SUPFAM" id="SSF57667">
    <property type="entry name" value="beta-beta-alpha zinc fingers"/>
    <property type="match status" value="2"/>
</dbReference>
<dbReference type="HOGENOM" id="CLU_019688_2_0_1"/>
<keyword evidence="16" id="KW-1185">Reference proteome</keyword>
<keyword evidence="2" id="KW-0479">Metal-binding</keyword>
<dbReference type="PaxDb" id="8364-ENSXETP00000013745"/>
<evidence type="ECO:0000256" key="9">
    <source>
        <dbReference type="ARBA" id="ARBA00023163"/>
    </source>
</evidence>
<dbReference type="FunFam" id="3.30.160.60:FF:000014">
    <property type="entry name" value="Transcription factor Sp3"/>
    <property type="match status" value="1"/>
</dbReference>
<dbReference type="RefSeq" id="XP_012812106.1">
    <property type="nucleotide sequence ID" value="XM_012956652.3"/>
</dbReference>
<keyword evidence="5" id="KW-0862">Zinc</keyword>
<evidence type="ECO:0000313" key="17">
    <source>
        <dbReference type="RefSeq" id="XP_012812106.1"/>
    </source>
</evidence>
<dbReference type="InterPro" id="IPR013087">
    <property type="entry name" value="Znf_C2H2_type"/>
</dbReference>
<evidence type="ECO:0000256" key="8">
    <source>
        <dbReference type="ARBA" id="ARBA00023159"/>
    </source>
</evidence>
<evidence type="ECO:0000256" key="11">
    <source>
        <dbReference type="ARBA" id="ARBA00038409"/>
    </source>
</evidence>
<name>F6VY28_XENTR</name>
<feature type="region of interest" description="Disordered" evidence="13">
    <location>
        <begin position="118"/>
        <end position="139"/>
    </location>
</feature>
<dbReference type="Proteomes" id="UP000008143">
    <property type="component" value="Chromosome 2"/>
</dbReference>
<dbReference type="Pfam" id="PF00096">
    <property type="entry name" value="zf-C2H2"/>
    <property type="match status" value="3"/>
</dbReference>
<dbReference type="Ensembl" id="ENSXETT00000027712">
    <property type="protein sequence ID" value="ENSXETP00000027712"/>
    <property type="gene ID" value="ENSXETG00000012660"/>
</dbReference>
<dbReference type="GO" id="GO:0008270">
    <property type="term" value="F:zinc ion binding"/>
    <property type="evidence" value="ECO:0007669"/>
    <property type="project" value="UniProtKB-KW"/>
</dbReference>